<comment type="caution">
    <text evidence="2">The sequence shown here is derived from an EMBL/GenBank/DDBJ whole genome shotgun (WGS) entry which is preliminary data.</text>
</comment>
<evidence type="ECO:0000313" key="3">
    <source>
        <dbReference type="Proteomes" id="UP000247772"/>
    </source>
</evidence>
<dbReference type="InterPro" id="IPR029062">
    <property type="entry name" value="Class_I_gatase-like"/>
</dbReference>
<evidence type="ECO:0000259" key="1">
    <source>
        <dbReference type="PROSITE" id="PS01124"/>
    </source>
</evidence>
<dbReference type="EMBL" id="QJSQ01000017">
    <property type="protein sequence ID" value="PYE20317.1"/>
    <property type="molecule type" value="Genomic_DNA"/>
</dbReference>
<dbReference type="PROSITE" id="PS01124">
    <property type="entry name" value="HTH_ARAC_FAMILY_2"/>
    <property type="match status" value="1"/>
</dbReference>
<dbReference type="GO" id="GO:0043565">
    <property type="term" value="F:sequence-specific DNA binding"/>
    <property type="evidence" value="ECO:0007669"/>
    <property type="project" value="InterPro"/>
</dbReference>
<evidence type="ECO:0000313" key="2">
    <source>
        <dbReference type="EMBL" id="PYE20317.1"/>
    </source>
</evidence>
<name>A0A2V4TQZ5_9BURK</name>
<dbReference type="PANTHER" id="PTHR43130:SF11">
    <property type="entry name" value="TRANSCRIPTIONAL REGULATORY PROTEIN"/>
    <property type="match status" value="1"/>
</dbReference>
<dbReference type="OrthoDB" id="9803764at2"/>
<dbReference type="SMART" id="SM00342">
    <property type="entry name" value="HTH_ARAC"/>
    <property type="match status" value="1"/>
</dbReference>
<dbReference type="SUPFAM" id="SSF52317">
    <property type="entry name" value="Class I glutamine amidotransferase-like"/>
    <property type="match status" value="1"/>
</dbReference>
<dbReference type="RefSeq" id="WP_110856104.1">
    <property type="nucleotide sequence ID" value="NZ_QJSQ01000017.1"/>
</dbReference>
<reference evidence="2 3" key="1">
    <citation type="submission" date="2018-06" db="EMBL/GenBank/DDBJ databases">
        <title>Genomic Encyclopedia of Type Strains, Phase IV (KMG-V): Genome sequencing to study the core and pangenomes of soil and plant-associated prokaryotes.</title>
        <authorList>
            <person name="Whitman W."/>
        </authorList>
    </citation>
    <scope>NUCLEOTIDE SEQUENCE [LARGE SCALE GENOMIC DNA]</scope>
    <source>
        <strain evidence="2 3">SRCL-318</strain>
    </source>
</reference>
<dbReference type="Gene3D" id="3.40.50.880">
    <property type="match status" value="1"/>
</dbReference>
<dbReference type="Pfam" id="PF12833">
    <property type="entry name" value="HTH_18"/>
    <property type="match status" value="1"/>
</dbReference>
<dbReference type="Gene3D" id="1.10.10.60">
    <property type="entry name" value="Homeodomain-like"/>
    <property type="match status" value="1"/>
</dbReference>
<dbReference type="InterPro" id="IPR052158">
    <property type="entry name" value="INH-QAR"/>
</dbReference>
<sequence length="321" mass="35193">MRISVLALDGVFDTGLSVTLDAFSAANKLSAAAMGGVPRFDVTLVGVRKRVRSAHGFVVPVQPVARDAKPDWVIVPALVTLSAQDLMQSFERRDVEEGMARLLEWQTGGARVGASCVGTFILAEAGLLDHREATTNWSLAPFFRQRYPHVQLNESRMLVPSDIGVTAGAAMGHLDLALWLIRSASPELASLVSRYLLADIRSSQAPYIIPNHLAQADPLIQRFEQWARKNLKSGFSLQDAAKALATSSRSLQRRCQEVLGKSPLAYFQDLRVEHAQSLLRSGKLDLERIAAEVGYGEGATLRSLLRQRLGRGVRELRSDLL</sequence>
<dbReference type="CDD" id="cd03138">
    <property type="entry name" value="GATase1_AraC_2"/>
    <property type="match status" value="1"/>
</dbReference>
<dbReference type="Proteomes" id="UP000247772">
    <property type="component" value="Unassembled WGS sequence"/>
</dbReference>
<protein>
    <submittedName>
        <fullName evidence="2">AraC family transcriptional regulator</fullName>
    </submittedName>
</protein>
<proteinExistence type="predicted"/>
<dbReference type="PANTHER" id="PTHR43130">
    <property type="entry name" value="ARAC-FAMILY TRANSCRIPTIONAL REGULATOR"/>
    <property type="match status" value="1"/>
</dbReference>
<accession>A0A2V4TQZ5</accession>
<dbReference type="InterPro" id="IPR018060">
    <property type="entry name" value="HTH_AraC"/>
</dbReference>
<dbReference type="GO" id="GO:0003700">
    <property type="term" value="F:DNA-binding transcription factor activity"/>
    <property type="evidence" value="ECO:0007669"/>
    <property type="project" value="InterPro"/>
</dbReference>
<dbReference type="AlphaFoldDB" id="A0A2V4TQZ5"/>
<gene>
    <name evidence="2" type="ORF">C7410_1177</name>
</gene>
<feature type="domain" description="HTH araC/xylS-type" evidence="1">
    <location>
        <begin position="221"/>
        <end position="319"/>
    </location>
</feature>
<organism evidence="2 3">
    <name type="scientific">Paraburkholderia silvatlantica</name>
    <dbReference type="NCBI Taxonomy" id="321895"/>
    <lineage>
        <taxon>Bacteria</taxon>
        <taxon>Pseudomonadati</taxon>
        <taxon>Pseudomonadota</taxon>
        <taxon>Betaproteobacteria</taxon>
        <taxon>Burkholderiales</taxon>
        <taxon>Burkholderiaceae</taxon>
        <taxon>Paraburkholderia</taxon>
    </lineage>
</organism>